<gene>
    <name evidence="1" type="ORF">LCOR_01584.1</name>
</gene>
<comment type="caution">
    <text evidence="1">The sequence shown here is derived from an EMBL/GenBank/DDBJ whole genome shotgun (WGS) entry which is preliminary data.</text>
</comment>
<organism evidence="1 2">
    <name type="scientific">Lichtheimia corymbifera JMRC:FSU:9682</name>
    <dbReference type="NCBI Taxonomy" id="1263082"/>
    <lineage>
        <taxon>Eukaryota</taxon>
        <taxon>Fungi</taxon>
        <taxon>Fungi incertae sedis</taxon>
        <taxon>Mucoromycota</taxon>
        <taxon>Mucoromycotina</taxon>
        <taxon>Mucoromycetes</taxon>
        <taxon>Mucorales</taxon>
        <taxon>Lichtheimiaceae</taxon>
        <taxon>Lichtheimia</taxon>
    </lineage>
</organism>
<dbReference type="Proteomes" id="UP000027586">
    <property type="component" value="Unassembled WGS sequence"/>
</dbReference>
<proteinExistence type="predicted"/>
<accession>A0A068RI39</accession>
<evidence type="ECO:0000313" key="2">
    <source>
        <dbReference type="Proteomes" id="UP000027586"/>
    </source>
</evidence>
<keyword evidence="2" id="KW-1185">Reference proteome</keyword>
<sequence>MRIFGPYIGEAMNGRVGRSMTSEIAHLHRETCTQDAFGRDAQFRSHKACMLHYENFENQVPLCFTYTPVGHKRDGAVTAN</sequence>
<dbReference type="EMBL" id="CBTN010000004">
    <property type="protein sequence ID" value="CDH49853.1"/>
    <property type="molecule type" value="Genomic_DNA"/>
</dbReference>
<dbReference type="AlphaFoldDB" id="A0A068RI39"/>
<protein>
    <submittedName>
        <fullName evidence="1">Uncharacterized protein</fullName>
    </submittedName>
</protein>
<reference evidence="1" key="1">
    <citation type="submission" date="2013-08" db="EMBL/GenBank/DDBJ databases">
        <title>Gene expansion shapes genome architecture in the human pathogen Lichtheimia corymbifera: an evolutionary genomics analysis in the ancient terrestrial Mucorales (Mucoromycotina).</title>
        <authorList>
            <person name="Schwartze V.U."/>
            <person name="Winter S."/>
            <person name="Shelest E."/>
            <person name="Marcet-Houben M."/>
            <person name="Horn F."/>
            <person name="Wehner S."/>
            <person name="Hoffmann K."/>
            <person name="Riege K."/>
            <person name="Sammeth M."/>
            <person name="Nowrousian M."/>
            <person name="Valiante V."/>
            <person name="Linde J."/>
            <person name="Jacobsen I.D."/>
            <person name="Marz M."/>
            <person name="Brakhage A.A."/>
            <person name="Gabaldon T."/>
            <person name="Bocker S."/>
            <person name="Voigt K."/>
        </authorList>
    </citation>
    <scope>NUCLEOTIDE SEQUENCE [LARGE SCALE GENOMIC DNA]</scope>
    <source>
        <strain evidence="1">FSU 9682</strain>
    </source>
</reference>
<name>A0A068RI39_9FUNG</name>
<evidence type="ECO:0000313" key="1">
    <source>
        <dbReference type="EMBL" id="CDH49853.1"/>
    </source>
</evidence>
<dbReference type="VEuPathDB" id="FungiDB:LCOR_01584.1"/>